<dbReference type="InterPro" id="IPR016461">
    <property type="entry name" value="COMT-like"/>
</dbReference>
<dbReference type="AlphaFoldDB" id="A0AAD0TST1"/>
<dbReference type="InterPro" id="IPR049480">
    <property type="entry name" value="BVU_1015-like_N"/>
</dbReference>
<dbReference type="EMBL" id="CP032823">
    <property type="protein sequence ID" value="AYJ79814.1"/>
    <property type="molecule type" value="Genomic_DNA"/>
</dbReference>
<proteinExistence type="predicted"/>
<evidence type="ECO:0000256" key="2">
    <source>
        <dbReference type="ARBA" id="ARBA00022679"/>
    </source>
</evidence>
<evidence type="ECO:0000256" key="3">
    <source>
        <dbReference type="ARBA" id="ARBA00022691"/>
    </source>
</evidence>
<evidence type="ECO:0000256" key="1">
    <source>
        <dbReference type="ARBA" id="ARBA00022603"/>
    </source>
</evidence>
<dbReference type="GO" id="GO:0008171">
    <property type="term" value="F:O-methyltransferase activity"/>
    <property type="evidence" value="ECO:0007669"/>
    <property type="project" value="InterPro"/>
</dbReference>
<dbReference type="InterPro" id="IPR001077">
    <property type="entry name" value="COMT_C"/>
</dbReference>
<dbReference type="Pfam" id="PF21212">
    <property type="entry name" value="Dimerisation2-like_dom"/>
    <property type="match status" value="1"/>
</dbReference>
<dbReference type="CDD" id="cd02440">
    <property type="entry name" value="AdoMet_MTases"/>
    <property type="match status" value="1"/>
</dbReference>
<reference evidence="6 7" key="1">
    <citation type="submission" date="2018-10" db="EMBL/GenBank/DDBJ databases">
        <title>Complete genome sequences of Arcobacter cryaerophilus strains ATCC 43158 and ATCC 49615.</title>
        <authorList>
            <person name="Miller W.G."/>
            <person name="Yee E."/>
            <person name="Bono J.L."/>
        </authorList>
    </citation>
    <scope>NUCLEOTIDE SEQUENCE [LARGE SCALE GENOMIC DNA]</scope>
    <source>
        <strain evidence="6 7">ATCC 43158</strain>
    </source>
</reference>
<dbReference type="InterPro" id="IPR036388">
    <property type="entry name" value="WH-like_DNA-bd_sf"/>
</dbReference>
<dbReference type="Proteomes" id="UP000273809">
    <property type="component" value="Chromosome"/>
</dbReference>
<name>A0AAD0TST1_9BACT</name>
<dbReference type="Gene3D" id="1.10.10.10">
    <property type="entry name" value="Winged helix-like DNA-binding domain superfamily/Winged helix DNA-binding domain"/>
    <property type="match status" value="1"/>
</dbReference>
<dbReference type="PANTHER" id="PTHR43712">
    <property type="entry name" value="PUTATIVE (AFU_ORTHOLOGUE AFUA_4G14580)-RELATED"/>
    <property type="match status" value="1"/>
</dbReference>
<protein>
    <submittedName>
        <fullName evidence="6">SAM-dependent methyltransferase</fullName>
    </submittedName>
</protein>
<dbReference type="PANTHER" id="PTHR43712:SF2">
    <property type="entry name" value="O-METHYLTRANSFERASE CICE"/>
    <property type="match status" value="1"/>
</dbReference>
<evidence type="ECO:0000313" key="6">
    <source>
        <dbReference type="EMBL" id="AYJ79814.1"/>
    </source>
</evidence>
<dbReference type="InterPro" id="IPR029063">
    <property type="entry name" value="SAM-dependent_MTases_sf"/>
</dbReference>
<dbReference type="SUPFAM" id="SSF53335">
    <property type="entry name" value="S-adenosyl-L-methionine-dependent methyltransferases"/>
    <property type="match status" value="1"/>
</dbReference>
<accession>A0AAD0TST1</accession>
<evidence type="ECO:0000259" key="5">
    <source>
        <dbReference type="Pfam" id="PF21212"/>
    </source>
</evidence>
<feature type="domain" description="O-methyltransferase C-terminal" evidence="4">
    <location>
        <begin position="178"/>
        <end position="335"/>
    </location>
</feature>
<dbReference type="GO" id="GO:0032259">
    <property type="term" value="P:methylation"/>
    <property type="evidence" value="ECO:0007669"/>
    <property type="project" value="UniProtKB-KW"/>
</dbReference>
<dbReference type="RefSeq" id="WP_105916359.1">
    <property type="nucleotide sequence ID" value="NZ_CP021072.1"/>
</dbReference>
<organism evidence="6 7">
    <name type="scientific">Aliarcobacter cryaerophilus ATCC 43158</name>
    <dbReference type="NCBI Taxonomy" id="1032070"/>
    <lineage>
        <taxon>Bacteria</taxon>
        <taxon>Pseudomonadati</taxon>
        <taxon>Campylobacterota</taxon>
        <taxon>Epsilonproteobacteria</taxon>
        <taxon>Campylobacterales</taxon>
        <taxon>Arcobacteraceae</taxon>
        <taxon>Aliarcobacter</taxon>
    </lineage>
</organism>
<dbReference type="PROSITE" id="PS51683">
    <property type="entry name" value="SAM_OMT_II"/>
    <property type="match status" value="1"/>
</dbReference>
<gene>
    <name evidence="6" type="ORF">ACRYA_0674</name>
</gene>
<keyword evidence="1 6" id="KW-0489">Methyltransferase</keyword>
<evidence type="ECO:0000313" key="7">
    <source>
        <dbReference type="Proteomes" id="UP000273809"/>
    </source>
</evidence>
<feature type="domain" description="BVU-1015-like N-terminal dimerisation-like" evidence="5">
    <location>
        <begin position="21"/>
        <end position="88"/>
    </location>
</feature>
<dbReference type="Gene3D" id="3.40.50.150">
    <property type="entry name" value="Vaccinia Virus protein VP39"/>
    <property type="match status" value="1"/>
</dbReference>
<dbReference type="Pfam" id="PF00891">
    <property type="entry name" value="Methyltransf_2"/>
    <property type="match status" value="1"/>
</dbReference>
<sequence>MENSFFQDAQNLSTVEALYEAQKIAFAPIVFQVARVLRDTNILNILSKNKNGLSIEELSKLSDLSIYAIKVLSETAISANILYEKDNRLLISKIGIFINSDKMTKVNMNYNHYVNYLGLYNLEESIKNKKPEGLQVFGDWETIYPALSSLPQKVQDSWFDFDHFYSDSGFPKAIEYLNNLNIKTILDIGGNTGKFAMELSSNYPQIDITIMDLPQQIKLAKKNIYEKNLTNVSFIETNVLLNDINIPENIDIIWMSQFLDCFEDEQIEQILLKVKNSMGKNSQVCIMEPFWDRQNNEIASYCVINTSPYFTAIANGYSKMFRYSDFEKVLLKVGFEIVEITDNIGLCQTIIRLK</sequence>
<dbReference type="KEGG" id="acre:ACRYA_0674"/>
<dbReference type="GeneID" id="56460896"/>
<dbReference type="Gene3D" id="1.20.58.1390">
    <property type="match status" value="1"/>
</dbReference>
<evidence type="ECO:0000259" key="4">
    <source>
        <dbReference type="Pfam" id="PF00891"/>
    </source>
</evidence>
<keyword evidence="3" id="KW-0949">S-adenosyl-L-methionine</keyword>
<keyword evidence="2" id="KW-0808">Transferase</keyword>